<sequence length="139" mass="16399">MKKILLFCVFNFLILSCKQDKPIVKEYKSTMNHVLEVHDEVMPEMSEINNLITKLQEKIDAGENSEKYPEALKNLKGAHAFMMEWMRDFAEKFPNALEEPTFSEEKFERKLNILKSEEKEVIEMKKRVESSIKEAKKLL</sequence>
<evidence type="ECO:0000313" key="1">
    <source>
        <dbReference type="EMBL" id="MDR6302052.1"/>
    </source>
</evidence>
<dbReference type="PROSITE" id="PS51257">
    <property type="entry name" value="PROKAR_LIPOPROTEIN"/>
    <property type="match status" value="1"/>
</dbReference>
<dbReference type="Proteomes" id="UP001257659">
    <property type="component" value="Unassembled WGS sequence"/>
</dbReference>
<name>A0ABU1KAK1_9FLAO</name>
<dbReference type="EMBL" id="JAVDQA010000010">
    <property type="protein sequence ID" value="MDR6302052.1"/>
    <property type="molecule type" value="Genomic_DNA"/>
</dbReference>
<organism evidence="1 2">
    <name type="scientific">Mesonia maritima</name>
    <dbReference type="NCBI Taxonomy" id="1793873"/>
    <lineage>
        <taxon>Bacteria</taxon>
        <taxon>Pseudomonadati</taxon>
        <taxon>Bacteroidota</taxon>
        <taxon>Flavobacteriia</taxon>
        <taxon>Flavobacteriales</taxon>
        <taxon>Flavobacteriaceae</taxon>
        <taxon>Mesonia</taxon>
    </lineage>
</organism>
<dbReference type="RefSeq" id="WP_309730212.1">
    <property type="nucleotide sequence ID" value="NZ_JAVDQA010000010.1"/>
</dbReference>
<protein>
    <submittedName>
        <fullName evidence="1">Methyltransferase-like protein</fullName>
    </submittedName>
</protein>
<evidence type="ECO:0000313" key="2">
    <source>
        <dbReference type="Proteomes" id="UP001257659"/>
    </source>
</evidence>
<reference evidence="1 2" key="1">
    <citation type="submission" date="2023-07" db="EMBL/GenBank/DDBJ databases">
        <title>Genomic Encyclopedia of Type Strains, Phase IV (KMG-IV): sequencing the most valuable type-strain genomes for metagenomic binning, comparative biology and taxonomic classification.</title>
        <authorList>
            <person name="Goeker M."/>
        </authorList>
    </citation>
    <scope>NUCLEOTIDE SEQUENCE [LARGE SCALE GENOMIC DNA]</scope>
    <source>
        <strain evidence="1 2">DSM 102814</strain>
    </source>
</reference>
<proteinExistence type="predicted"/>
<comment type="caution">
    <text evidence="1">The sequence shown here is derived from an EMBL/GenBank/DDBJ whole genome shotgun (WGS) entry which is preliminary data.</text>
</comment>
<keyword evidence="2" id="KW-1185">Reference proteome</keyword>
<accession>A0ABU1KAK1</accession>
<gene>
    <name evidence="1" type="ORF">GGR31_002729</name>
</gene>